<dbReference type="GO" id="GO:0008840">
    <property type="term" value="F:4-hydroxy-tetrahydrodipicolinate synthase activity"/>
    <property type="evidence" value="ECO:0007669"/>
    <property type="project" value="UniProtKB-UniRule"/>
</dbReference>
<dbReference type="UniPathway" id="UPA00034">
    <property type="reaction ID" value="UER00017"/>
</dbReference>
<reference evidence="18 19" key="1">
    <citation type="submission" date="2018-03" db="EMBL/GenBank/DDBJ databases">
        <title>Genomic Encyclopedia of Archaeal and Bacterial Type Strains, Phase II (KMG-II): from individual species to whole genera.</title>
        <authorList>
            <person name="Goeker M."/>
        </authorList>
    </citation>
    <scope>NUCLEOTIDE SEQUENCE [LARGE SCALE GENOMIC DNA]</scope>
    <source>
        <strain evidence="18 19">DSM 27267</strain>
    </source>
</reference>
<comment type="caution">
    <text evidence="12">Was originally thought to be a dihydrodipicolinate synthase (DHDPS), catalyzing the condensation of (S)-aspartate-beta-semialdehyde [(S)-ASA] and pyruvate to dihydrodipicolinate (DHDP). However, it was shown in E.coli that the product of the enzymatic reaction is not dihydrodipicolinate but in fact (4S)-4-hydroxy-2,3,4,5-tetrahydro-(2S)-dipicolinic acid (HTPA), and that the consecutive dehydration reaction leading to DHDP is not spontaneous but catalyzed by DapB.</text>
</comment>
<dbReference type="EC" id="4.3.3.7" evidence="4 12"/>
<dbReference type="OrthoDB" id="9782828at2"/>
<dbReference type="SMART" id="SM01130">
    <property type="entry name" value="DHDPS"/>
    <property type="match status" value="1"/>
</dbReference>
<feature type="binding site" evidence="12 15">
    <location>
        <position position="207"/>
    </location>
    <ligand>
        <name>pyruvate</name>
        <dbReference type="ChEBI" id="CHEBI:15361"/>
    </ligand>
</feature>
<keyword evidence="10 12" id="KW-0704">Schiff base</keyword>
<evidence type="ECO:0000313" key="20">
    <source>
        <dbReference type="Proteomes" id="UP000396862"/>
    </source>
</evidence>
<evidence type="ECO:0000256" key="9">
    <source>
        <dbReference type="ARBA" id="ARBA00023239"/>
    </source>
</evidence>
<reference evidence="17 20" key="2">
    <citation type="submission" date="2019-10" db="EMBL/GenBank/DDBJ databases">
        <title>Prolixibacter strains distinguished by the presence of nitrate reductase genes were adept at nitrate-dependent anaerobic corrosion of metallic iron and carbon steel.</title>
        <authorList>
            <person name="Iino T."/>
            <person name="Shono N."/>
            <person name="Ito K."/>
            <person name="Nakamura R."/>
            <person name="Sueoka K."/>
            <person name="Harayama S."/>
            <person name="Ohkuma M."/>
        </authorList>
    </citation>
    <scope>NUCLEOTIDE SEQUENCE [LARGE SCALE GENOMIC DNA]</scope>
    <source>
        <strain evidence="17 20">MIC1-1</strain>
    </source>
</reference>
<proteinExistence type="inferred from homology"/>
<evidence type="ECO:0000256" key="1">
    <source>
        <dbReference type="ARBA" id="ARBA00003294"/>
    </source>
</evidence>
<sequence>MGQKFRGAGVALITPFKKDSTIDFEALGELVEDMISGGIDFLVVLGTTAETATLTAEEKKSVVDFVAEKNAGRLPIVVGAGGNNTREVVEGLKNIDAGKVDGILSVVPYYSKPTQEGIYRHFMQIAENSPVPIILYNVPGRTGMHMNAATTIRLAEASDKFVAVKEASGDLTELAHILRDRPENFSVLSGDDGLTVPAISLGADGVISVIANGFPAKVADMVHSAANGDFRKASAQHMQFLNLFNLLFVEGNPGGIKAALNVKGKVENVLRLPLTPIGEIIYREITEEMKKING</sequence>
<evidence type="ECO:0000256" key="15">
    <source>
        <dbReference type="PIRSR" id="PIRSR001365-2"/>
    </source>
</evidence>
<evidence type="ECO:0000256" key="11">
    <source>
        <dbReference type="ARBA" id="ARBA00047836"/>
    </source>
</evidence>
<comment type="subunit">
    <text evidence="12">Homotetramer; dimer of dimers.</text>
</comment>
<evidence type="ECO:0000256" key="10">
    <source>
        <dbReference type="ARBA" id="ARBA00023270"/>
    </source>
</evidence>
<feature type="active site" description="Proton donor/acceptor" evidence="12 14">
    <location>
        <position position="136"/>
    </location>
</feature>
<comment type="similarity">
    <text evidence="3 12 13">Belongs to the DapA family.</text>
</comment>
<evidence type="ECO:0000256" key="16">
    <source>
        <dbReference type="PIRSR" id="PIRSR001365-3"/>
    </source>
</evidence>
<comment type="catalytic activity">
    <reaction evidence="11 12">
        <text>L-aspartate 4-semialdehyde + pyruvate = (2S,4S)-4-hydroxy-2,3,4,5-tetrahydrodipicolinate + H2O + H(+)</text>
        <dbReference type="Rhea" id="RHEA:34171"/>
        <dbReference type="ChEBI" id="CHEBI:15361"/>
        <dbReference type="ChEBI" id="CHEBI:15377"/>
        <dbReference type="ChEBI" id="CHEBI:15378"/>
        <dbReference type="ChEBI" id="CHEBI:67139"/>
        <dbReference type="ChEBI" id="CHEBI:537519"/>
        <dbReference type="EC" id="4.3.3.7"/>
    </reaction>
</comment>
<dbReference type="PANTHER" id="PTHR12128">
    <property type="entry name" value="DIHYDRODIPICOLINATE SYNTHASE"/>
    <property type="match status" value="1"/>
</dbReference>
<dbReference type="Proteomes" id="UP000240621">
    <property type="component" value="Unassembled WGS sequence"/>
</dbReference>
<evidence type="ECO:0000313" key="17">
    <source>
        <dbReference type="EMBL" id="GET22503.1"/>
    </source>
</evidence>
<keyword evidence="9 12" id="KW-0456">Lyase</keyword>
<dbReference type="PROSITE" id="PS00666">
    <property type="entry name" value="DHDPS_2"/>
    <property type="match status" value="1"/>
</dbReference>
<dbReference type="InterPro" id="IPR002220">
    <property type="entry name" value="DapA-like"/>
</dbReference>
<dbReference type="GO" id="GO:0019877">
    <property type="term" value="P:diaminopimelate biosynthetic process"/>
    <property type="evidence" value="ECO:0007669"/>
    <property type="project" value="UniProtKB-UniRule"/>
</dbReference>
<evidence type="ECO:0000256" key="3">
    <source>
        <dbReference type="ARBA" id="ARBA00007592"/>
    </source>
</evidence>
<dbReference type="HAMAP" id="MF_00418">
    <property type="entry name" value="DapA"/>
    <property type="match status" value="1"/>
</dbReference>
<dbReference type="EMBL" id="PYGC01000007">
    <property type="protein sequence ID" value="PSK81903.1"/>
    <property type="molecule type" value="Genomic_DNA"/>
</dbReference>
<dbReference type="InterPro" id="IPR020625">
    <property type="entry name" value="Schiff_base-form_aldolases_AS"/>
</dbReference>
<feature type="site" description="L-lysine inhibitor binding" evidence="16">
    <location>
        <position position="109"/>
    </location>
</feature>
<comment type="function">
    <text evidence="1 12">Catalyzes the condensation of (S)-aspartate-beta-semialdehyde [(S)-ASA] and pyruvate to 4-hydroxy-tetrahydrodipicolinate (HTPA).</text>
</comment>
<dbReference type="Pfam" id="PF00701">
    <property type="entry name" value="DHDPS"/>
    <property type="match status" value="1"/>
</dbReference>
<dbReference type="Gene3D" id="3.20.20.70">
    <property type="entry name" value="Aldolase class I"/>
    <property type="match status" value="1"/>
</dbReference>
<feature type="binding site" evidence="12 15">
    <location>
        <position position="48"/>
    </location>
    <ligand>
        <name>pyruvate</name>
        <dbReference type="ChEBI" id="CHEBI:15361"/>
    </ligand>
</feature>
<evidence type="ECO:0000256" key="8">
    <source>
        <dbReference type="ARBA" id="ARBA00023154"/>
    </source>
</evidence>
<evidence type="ECO:0000313" key="18">
    <source>
        <dbReference type="EMBL" id="PSK81903.1"/>
    </source>
</evidence>
<evidence type="ECO:0000256" key="14">
    <source>
        <dbReference type="PIRSR" id="PIRSR001365-1"/>
    </source>
</evidence>
<comment type="subcellular location">
    <subcellularLocation>
        <location evidence="12">Cytoplasm</location>
    </subcellularLocation>
</comment>
<name>A0A2P8CAA9_9BACT</name>
<accession>A0A2P8CAA9</accession>
<dbReference type="SUPFAM" id="SSF51569">
    <property type="entry name" value="Aldolase"/>
    <property type="match status" value="1"/>
</dbReference>
<dbReference type="PANTHER" id="PTHR12128:SF66">
    <property type="entry name" value="4-HYDROXY-2-OXOGLUTARATE ALDOLASE, MITOCHONDRIAL"/>
    <property type="match status" value="1"/>
</dbReference>
<keyword evidence="8 12" id="KW-0457">Lysine biosynthesis</keyword>
<evidence type="ECO:0000256" key="6">
    <source>
        <dbReference type="ARBA" id="ARBA00022605"/>
    </source>
</evidence>
<gene>
    <name evidence="12 17" type="primary">dapA</name>
    <name evidence="18" type="ORF">CLV93_1079</name>
    <name evidence="17" type="ORF">JCM18694_27490</name>
</gene>
<dbReference type="EMBL" id="BLAU01000001">
    <property type="protein sequence ID" value="GET22503.1"/>
    <property type="molecule type" value="Genomic_DNA"/>
</dbReference>
<evidence type="ECO:0000256" key="7">
    <source>
        <dbReference type="ARBA" id="ARBA00022915"/>
    </source>
</evidence>
<dbReference type="GO" id="GO:0009089">
    <property type="term" value="P:lysine biosynthetic process via diaminopimelate"/>
    <property type="evidence" value="ECO:0007669"/>
    <property type="project" value="UniProtKB-UniRule"/>
</dbReference>
<feature type="site" description="L-lysine inhibitor binding" evidence="16">
    <location>
        <position position="87"/>
    </location>
</feature>
<keyword evidence="20" id="KW-1185">Reference proteome</keyword>
<organism evidence="18 19">
    <name type="scientific">Prolixibacter denitrificans</name>
    <dbReference type="NCBI Taxonomy" id="1541063"/>
    <lineage>
        <taxon>Bacteria</taxon>
        <taxon>Pseudomonadati</taxon>
        <taxon>Bacteroidota</taxon>
        <taxon>Bacteroidia</taxon>
        <taxon>Marinilabiliales</taxon>
        <taxon>Prolixibacteraceae</taxon>
        <taxon>Prolixibacter</taxon>
    </lineage>
</organism>
<dbReference type="InterPro" id="IPR005263">
    <property type="entry name" value="DapA"/>
</dbReference>
<evidence type="ECO:0000313" key="19">
    <source>
        <dbReference type="Proteomes" id="UP000240621"/>
    </source>
</evidence>
<feature type="site" description="Part of a proton relay during catalysis" evidence="12 16">
    <location>
        <position position="47"/>
    </location>
</feature>
<keyword evidence="6 12" id="KW-0028">Amino-acid biosynthesis</keyword>
<protein>
    <recommendedName>
        <fullName evidence="4 12">4-hydroxy-tetrahydrodipicolinate synthase</fullName>
        <shortName evidence="12">HTPA synthase</shortName>
        <ecNumber evidence="4 12">4.3.3.7</ecNumber>
    </recommendedName>
</protein>
<dbReference type="RefSeq" id="WP_106542716.1">
    <property type="nucleotide sequence ID" value="NZ_BLAU01000001.1"/>
</dbReference>
<keyword evidence="5 12" id="KW-0963">Cytoplasm</keyword>
<dbReference type="AlphaFoldDB" id="A0A2P8CAA9"/>
<feature type="site" description="L-lysine inhibitor binding" evidence="16">
    <location>
        <position position="83"/>
    </location>
</feature>
<dbReference type="Proteomes" id="UP000396862">
    <property type="component" value="Unassembled WGS sequence"/>
</dbReference>
<feature type="site" description="L-lysine inhibitor binding; via carbonyl oxygen" evidence="16">
    <location>
        <position position="52"/>
    </location>
</feature>
<evidence type="ECO:0000256" key="13">
    <source>
        <dbReference type="PIRNR" id="PIRNR001365"/>
    </source>
</evidence>
<feature type="site" description="Part of a proton relay during catalysis" evidence="12 16">
    <location>
        <position position="110"/>
    </location>
</feature>
<dbReference type="InterPro" id="IPR013785">
    <property type="entry name" value="Aldolase_TIM"/>
</dbReference>
<feature type="active site" description="Schiff-base intermediate with substrate" evidence="12 14">
    <location>
        <position position="165"/>
    </location>
</feature>
<evidence type="ECO:0000256" key="4">
    <source>
        <dbReference type="ARBA" id="ARBA00012086"/>
    </source>
</evidence>
<evidence type="ECO:0000256" key="12">
    <source>
        <dbReference type="HAMAP-Rule" id="MF_00418"/>
    </source>
</evidence>
<dbReference type="CDD" id="cd00950">
    <property type="entry name" value="DHDPS"/>
    <property type="match status" value="1"/>
</dbReference>
<dbReference type="PRINTS" id="PR00146">
    <property type="entry name" value="DHPICSNTHASE"/>
</dbReference>
<evidence type="ECO:0000256" key="5">
    <source>
        <dbReference type="ARBA" id="ARBA00022490"/>
    </source>
</evidence>
<dbReference type="PIRSF" id="PIRSF001365">
    <property type="entry name" value="DHDPS"/>
    <property type="match status" value="1"/>
</dbReference>
<evidence type="ECO:0000256" key="2">
    <source>
        <dbReference type="ARBA" id="ARBA00005120"/>
    </source>
</evidence>
<dbReference type="NCBIfam" id="TIGR00674">
    <property type="entry name" value="dapA"/>
    <property type="match status" value="1"/>
</dbReference>
<comment type="pathway">
    <text evidence="2 12">Amino-acid biosynthesis; L-lysine biosynthesis via DAP pathway; (S)-tetrahydrodipicolinate from L-aspartate: step 3/4.</text>
</comment>
<dbReference type="GO" id="GO:0005829">
    <property type="term" value="C:cytosol"/>
    <property type="evidence" value="ECO:0007669"/>
    <property type="project" value="TreeGrafter"/>
</dbReference>
<keyword evidence="7 12" id="KW-0220">Diaminopimelate biosynthesis</keyword>
<comment type="caution">
    <text evidence="18">The sequence shown here is derived from an EMBL/GenBank/DDBJ whole genome shotgun (WGS) entry which is preliminary data.</text>
</comment>